<organism evidence="2 3">
    <name type="scientific">Phialemonium thermophilum</name>
    <dbReference type="NCBI Taxonomy" id="223376"/>
    <lineage>
        <taxon>Eukaryota</taxon>
        <taxon>Fungi</taxon>
        <taxon>Dikarya</taxon>
        <taxon>Ascomycota</taxon>
        <taxon>Pezizomycotina</taxon>
        <taxon>Sordariomycetes</taxon>
        <taxon>Sordariomycetidae</taxon>
        <taxon>Cephalothecales</taxon>
        <taxon>Cephalothecaceae</taxon>
        <taxon>Phialemonium</taxon>
    </lineage>
</organism>
<reference evidence="2 3" key="1">
    <citation type="journal article" date="2024" name="Commun. Biol.">
        <title>Comparative genomic analysis of thermophilic fungi reveals convergent evolutionary adaptations and gene losses.</title>
        <authorList>
            <person name="Steindorff A.S."/>
            <person name="Aguilar-Pontes M.V."/>
            <person name="Robinson A.J."/>
            <person name="Andreopoulos B."/>
            <person name="LaButti K."/>
            <person name="Kuo A."/>
            <person name="Mondo S."/>
            <person name="Riley R."/>
            <person name="Otillar R."/>
            <person name="Haridas S."/>
            <person name="Lipzen A."/>
            <person name="Grimwood J."/>
            <person name="Schmutz J."/>
            <person name="Clum A."/>
            <person name="Reid I.D."/>
            <person name="Moisan M.C."/>
            <person name="Butler G."/>
            <person name="Nguyen T.T.M."/>
            <person name="Dewar K."/>
            <person name="Conant G."/>
            <person name="Drula E."/>
            <person name="Henrissat B."/>
            <person name="Hansel C."/>
            <person name="Singer S."/>
            <person name="Hutchinson M.I."/>
            <person name="de Vries R.P."/>
            <person name="Natvig D.O."/>
            <person name="Powell A.J."/>
            <person name="Tsang A."/>
            <person name="Grigoriev I.V."/>
        </authorList>
    </citation>
    <scope>NUCLEOTIDE SEQUENCE [LARGE SCALE GENOMIC DNA]</scope>
    <source>
        <strain evidence="2 3">ATCC 24622</strain>
    </source>
</reference>
<feature type="region of interest" description="Disordered" evidence="1">
    <location>
        <begin position="713"/>
        <end position="739"/>
    </location>
</feature>
<proteinExistence type="predicted"/>
<accession>A0ABR3Y7D2</accession>
<evidence type="ECO:0000313" key="3">
    <source>
        <dbReference type="Proteomes" id="UP001586593"/>
    </source>
</evidence>
<feature type="region of interest" description="Disordered" evidence="1">
    <location>
        <begin position="576"/>
        <end position="689"/>
    </location>
</feature>
<name>A0ABR3Y7D2_9PEZI</name>
<gene>
    <name evidence="2" type="ORF">VTK73DRAFT_5349</name>
</gene>
<feature type="compositionally biased region" description="Polar residues" evidence="1">
    <location>
        <begin position="656"/>
        <end position="670"/>
    </location>
</feature>
<evidence type="ECO:0000313" key="2">
    <source>
        <dbReference type="EMBL" id="KAL1884213.1"/>
    </source>
</evidence>
<keyword evidence="3" id="KW-1185">Reference proteome</keyword>
<feature type="compositionally biased region" description="Low complexity" evidence="1">
    <location>
        <begin position="632"/>
        <end position="650"/>
    </location>
</feature>
<dbReference type="EMBL" id="JAZHXJ010000003">
    <property type="protein sequence ID" value="KAL1884213.1"/>
    <property type="molecule type" value="Genomic_DNA"/>
</dbReference>
<protein>
    <submittedName>
        <fullName evidence="2">Uncharacterized protein</fullName>
    </submittedName>
</protein>
<feature type="region of interest" description="Disordered" evidence="1">
    <location>
        <begin position="941"/>
        <end position="972"/>
    </location>
</feature>
<sequence length="1056" mass="115690">MLRRHTTKSRTGLQRHKSTCSVRGVPVAHLGTTASCRDAQIAACHALNLAEKRAGTDTSVCRPLPAFCPQRVERKGDDDIREEQSVRFVGSFSLNHKVIDESTNKRDMNGTQEAGVKCEHHGYAARATGGCGSLIEPAPSSIQRPPHAANPSRTAQDYVQELLLEDNDGAEEGLVPSAPSSYRRLRRSKSMLTAGGTALASHLGHSRAPFATTRLGYDKENFRPCQPLTLRTTKSMSFLKFRRREKCISHNIKANQAASPTESGCHGSGSGGRDTHLVHENPRTQLDLKAQFSLKRSLRRSSSTSPSLQFGVQCPFATVSRENKFRAKAREASKILKINLRNLFNFLKDEDGKIVPEQHIRSLKTRALYQPLGTSQSQISSWDRHTTSSLYAITPMVRTNLSGDGPYSKPSSALTENAVRKASDEKSMVTSWADSGANTLTNRQQKAWIDYSNQNQMLSGQELYGLEPFGSSTMQGFGARQSSLDSENEPSSAVTYVVNSKRMYSALMKRFPAPIDAGNERIQQDCAKDTHSHTEFLDLEGDFWQVPAVGTSLSSASFEFETGFPAKNKYNQTAGASNKTFNEAPVPNLTIDGQENRDERVPSSSRDLVSKTITESRMARDKDYRRSEPHQNVLTNKTSVSSVTSSLSGSPDTHLFRTNTPYRQALQKSMQAAGAAVRKDSPASVSDFSETGTQIRRVVSYDSDALSYSDSVYSCSTSEEESKQRRNSTGRAGVSEAGHAETAANVVGAMGSTEQLSVNQVPGNRVASSVASVDWKMLLSTNLAKLKPASSTTRMEVQFTLPNTPGCGSLGHVRERRQVEDSDTNNEAWVSPLPSHQDSDLPTMLGTVARANALSASMIQQSIEVVGHSEPDPVTRLNELCVPSAPQRPGYFSNGSSACDYVGADCMDGLRSCQRHGTSTEDKELRNPPAFNHYYSINQSHATKKSMGSPQRNRSPGAELRTRSIGNARDRSDLKTAVEKLFGKSHRDVEWPEDNKENEAVCEKYYAGDGYRTPEAAVSKHPIKTRACMDAPRATTSILSSTRRGLPNLDETEAFI</sequence>
<feature type="compositionally biased region" description="Polar residues" evidence="1">
    <location>
        <begin position="602"/>
        <end position="615"/>
    </location>
</feature>
<comment type="caution">
    <text evidence="2">The sequence shown here is derived from an EMBL/GenBank/DDBJ whole genome shotgun (WGS) entry which is preliminary data.</text>
</comment>
<dbReference type="Proteomes" id="UP001586593">
    <property type="component" value="Unassembled WGS sequence"/>
</dbReference>
<feature type="region of interest" description="Disordered" evidence="1">
    <location>
        <begin position="255"/>
        <end position="277"/>
    </location>
</feature>
<feature type="compositionally biased region" description="Basic and acidic residues" evidence="1">
    <location>
        <begin position="617"/>
        <end position="629"/>
    </location>
</feature>
<feature type="compositionally biased region" description="Polar residues" evidence="1">
    <location>
        <begin position="941"/>
        <end position="954"/>
    </location>
</feature>
<evidence type="ECO:0000256" key="1">
    <source>
        <dbReference type="SAM" id="MobiDB-lite"/>
    </source>
</evidence>